<feature type="transmembrane region" description="Helical" evidence="6">
    <location>
        <begin position="675"/>
        <end position="697"/>
    </location>
</feature>
<dbReference type="Pfam" id="PF12698">
    <property type="entry name" value="ABC2_membrane_3"/>
    <property type="match status" value="2"/>
</dbReference>
<evidence type="ECO:0000256" key="4">
    <source>
        <dbReference type="ARBA" id="ARBA00023136"/>
    </source>
</evidence>
<evidence type="ECO:0000256" key="3">
    <source>
        <dbReference type="ARBA" id="ARBA00022989"/>
    </source>
</evidence>
<accession>A0A3E2DHJ8</accession>
<sequence>MLTRFIRLVQFEFRRFKGRSKLGLIFILIIPLLYGGIYLHANWDLYSNTDKVKIAIVNHDKPATFDGRTVEGGKEFQETLKKNPRFDWQFLGTDEDKAYQGLRDAEYFMVIEVPENFSTSIVSAGDFKPARATLKLHRDDANGFIIGLLTSQVQTALEQALDQSVSETYFNALFVNLGVIKDSLTKASEGSATLDSGMKTLDAGVNEMNTKVLGATKAVGDSTATVNKVNSALANADSAAAKTSMAVGQTRVGAQAITGAAQSVMADAQAVNSAMIPLINNVTKNLPALQKQSGNLVSATATLQNPNGNSVVKIQHDVTGAANKASALAAKHPELADDPDYIALTKQINGAASSTTTVSSNIAAVANISAGLNLSLNQQNADTLADNAKASLNRLNKDAQQVNNGLETINGAMDNADSAAKDLNKAVNNATDAGRDFTAKAPEIASGVMQLSNGLGQLKAGADALSKGATKLHQGLDTGAKQIPGMTDDQRTNLADVMSSPVDVEQTILHSAKYYGRGLAPMFFSIAMWIACISTFLVVRTFSGRAMTGRANALSIALVGFGPLAVIALVGAYIMAFGVWLTLGLDPVHPWYFIGFVTLTSLSWMMLAFWMRLIFGSPQTAIFLILLVLQLPTCGGTFPVTMLPPVYQKLAVVMPMKYSVDAFRVLISGGPMSTMALGFAVEGGILIISTIITLALVHRHKLFRMRDLHPPMITSTSTADFAFSVRPR</sequence>
<feature type="transmembrane region" description="Helical" evidence="6">
    <location>
        <begin position="21"/>
        <end position="41"/>
    </location>
</feature>
<feature type="transmembrane region" description="Helical" evidence="6">
    <location>
        <begin position="622"/>
        <end position="647"/>
    </location>
</feature>
<evidence type="ECO:0000256" key="6">
    <source>
        <dbReference type="SAM" id="Phobius"/>
    </source>
</evidence>
<proteinExistence type="predicted"/>
<dbReference type="PANTHER" id="PTHR43077">
    <property type="entry name" value="TRANSPORT PERMEASE YVFS-RELATED"/>
    <property type="match status" value="1"/>
</dbReference>
<protein>
    <recommendedName>
        <fullName evidence="7">ABC-2 type transporter transmembrane domain-containing protein</fullName>
    </recommendedName>
</protein>
<dbReference type="InterPro" id="IPR023908">
    <property type="entry name" value="xxxLxxG_rpt"/>
</dbReference>
<gene>
    <name evidence="8" type="ORF">CHT91_05015</name>
</gene>
<keyword evidence="2 6" id="KW-0812">Transmembrane</keyword>
<name>A0A3E2DHJ8_9ACTN</name>
<reference evidence="8 9" key="1">
    <citation type="submission" date="2017-07" db="EMBL/GenBank/DDBJ databases">
        <authorList>
            <person name="Sun Z.S."/>
            <person name="Albrecht U."/>
            <person name="Echele G."/>
            <person name="Lee C.C."/>
        </authorList>
    </citation>
    <scope>NUCLEOTIDE SEQUENCE [LARGE SCALE GENOMIC DNA]</scope>
    <source>
        <strain evidence="8 9">P16-029</strain>
    </source>
</reference>
<dbReference type="NCBIfam" id="TIGR03061">
    <property type="entry name" value="pip_yhgE_Nterm"/>
    <property type="match status" value="1"/>
</dbReference>
<evidence type="ECO:0000256" key="2">
    <source>
        <dbReference type="ARBA" id="ARBA00022692"/>
    </source>
</evidence>
<dbReference type="Gene3D" id="3.40.1710.10">
    <property type="entry name" value="abc type-2 transporter like domain"/>
    <property type="match status" value="1"/>
</dbReference>
<evidence type="ECO:0000256" key="1">
    <source>
        <dbReference type="ARBA" id="ARBA00004141"/>
    </source>
</evidence>
<dbReference type="GO" id="GO:0140359">
    <property type="term" value="F:ABC-type transporter activity"/>
    <property type="evidence" value="ECO:0007669"/>
    <property type="project" value="InterPro"/>
</dbReference>
<dbReference type="Gene3D" id="1.10.287.950">
    <property type="entry name" value="Methyl-accepting chemotaxis protein"/>
    <property type="match status" value="1"/>
</dbReference>
<dbReference type="EMBL" id="NOWI01000004">
    <property type="protein sequence ID" value="RFT44835.1"/>
    <property type="molecule type" value="Genomic_DNA"/>
</dbReference>
<dbReference type="InterPro" id="IPR017500">
    <property type="entry name" value="Phage_infect_YhgE_N"/>
</dbReference>
<feature type="domain" description="ABC-2 type transporter transmembrane" evidence="7">
    <location>
        <begin position="23"/>
        <end position="164"/>
    </location>
</feature>
<feature type="transmembrane region" description="Helical" evidence="6">
    <location>
        <begin position="551"/>
        <end position="579"/>
    </location>
</feature>
<dbReference type="PANTHER" id="PTHR43077:SF5">
    <property type="entry name" value="PHAGE INFECTION PROTEIN"/>
    <property type="match status" value="1"/>
</dbReference>
<dbReference type="RefSeq" id="WP_117189096.1">
    <property type="nucleotide sequence ID" value="NZ_NOWI01000004.1"/>
</dbReference>
<dbReference type="InterPro" id="IPR051328">
    <property type="entry name" value="T7SS_ABC-Transporter"/>
</dbReference>
<dbReference type="AlphaFoldDB" id="A0A3E2DHJ8"/>
<dbReference type="InterPro" id="IPR013525">
    <property type="entry name" value="ABC2_TM"/>
</dbReference>
<dbReference type="InterPro" id="IPR017501">
    <property type="entry name" value="Phage_infect_YhgE_C"/>
</dbReference>
<comment type="subcellular location">
    <subcellularLocation>
        <location evidence="1">Membrane</location>
        <topology evidence="1">Multi-pass membrane protein</topology>
    </subcellularLocation>
</comment>
<comment type="caution">
    <text evidence="8">The sequence shown here is derived from an EMBL/GenBank/DDBJ whole genome shotgun (WGS) entry which is preliminary data.</text>
</comment>
<organism evidence="8 9">
    <name type="scientific">Cutibacterium avidum</name>
    <dbReference type="NCBI Taxonomy" id="33010"/>
    <lineage>
        <taxon>Bacteria</taxon>
        <taxon>Bacillati</taxon>
        <taxon>Actinomycetota</taxon>
        <taxon>Actinomycetes</taxon>
        <taxon>Propionibacteriales</taxon>
        <taxon>Propionibacteriaceae</taxon>
        <taxon>Cutibacterium</taxon>
    </lineage>
</organism>
<evidence type="ECO:0000313" key="8">
    <source>
        <dbReference type="EMBL" id="RFT44835.1"/>
    </source>
</evidence>
<keyword evidence="4 6" id="KW-0472">Membrane</keyword>
<evidence type="ECO:0000313" key="9">
    <source>
        <dbReference type="Proteomes" id="UP000259211"/>
    </source>
</evidence>
<dbReference type="NCBIfam" id="TIGR03057">
    <property type="entry name" value="xxxLxxG_by_4"/>
    <property type="match status" value="1"/>
</dbReference>
<keyword evidence="5" id="KW-0175">Coiled coil</keyword>
<dbReference type="Proteomes" id="UP000259211">
    <property type="component" value="Unassembled WGS sequence"/>
</dbReference>
<keyword evidence="3 6" id="KW-1133">Transmembrane helix</keyword>
<dbReference type="NCBIfam" id="TIGR03062">
    <property type="entry name" value="pip_yhgE_Cterm"/>
    <property type="match status" value="1"/>
</dbReference>
<evidence type="ECO:0000256" key="5">
    <source>
        <dbReference type="SAM" id="Coils"/>
    </source>
</evidence>
<feature type="transmembrane region" description="Helical" evidence="6">
    <location>
        <begin position="591"/>
        <end position="610"/>
    </location>
</feature>
<dbReference type="GO" id="GO:0016020">
    <property type="term" value="C:membrane"/>
    <property type="evidence" value="ECO:0007669"/>
    <property type="project" value="UniProtKB-SubCell"/>
</dbReference>
<feature type="transmembrane region" description="Helical" evidence="6">
    <location>
        <begin position="519"/>
        <end position="539"/>
    </location>
</feature>
<feature type="domain" description="ABC-2 type transporter transmembrane" evidence="7">
    <location>
        <begin position="400"/>
        <end position="694"/>
    </location>
</feature>
<feature type="coiled-coil region" evidence="5">
    <location>
        <begin position="385"/>
        <end position="433"/>
    </location>
</feature>
<evidence type="ECO:0000259" key="7">
    <source>
        <dbReference type="Pfam" id="PF12698"/>
    </source>
</evidence>